<feature type="transmembrane region" description="Helical" evidence="4">
    <location>
        <begin position="364"/>
        <end position="383"/>
    </location>
</feature>
<feature type="transmembrane region" description="Helical" evidence="4">
    <location>
        <begin position="205"/>
        <end position="227"/>
    </location>
</feature>
<name>A0ABT3ZDB4_9HYPH</name>
<dbReference type="RefSeq" id="WP_267655079.1">
    <property type="nucleotide sequence ID" value="NZ_JAOVZR010000001.1"/>
</dbReference>
<reference evidence="6" key="1">
    <citation type="submission" date="2022-10" db="EMBL/GenBank/DDBJ databases">
        <title>Hoeflea sp. G2-23, isolated from marine algae.</title>
        <authorList>
            <person name="Kristyanto S."/>
            <person name="Kim J.M."/>
            <person name="Jeon C.O."/>
        </authorList>
    </citation>
    <scope>NUCLEOTIDE SEQUENCE</scope>
    <source>
        <strain evidence="6">G2-23</strain>
    </source>
</reference>
<feature type="transmembrane region" description="Helical" evidence="4">
    <location>
        <begin position="75"/>
        <end position="95"/>
    </location>
</feature>
<evidence type="ECO:0000256" key="1">
    <source>
        <dbReference type="ARBA" id="ARBA00022692"/>
    </source>
</evidence>
<evidence type="ECO:0000313" key="6">
    <source>
        <dbReference type="EMBL" id="MCY0149626.1"/>
    </source>
</evidence>
<keyword evidence="3 4" id="KW-0472">Membrane</keyword>
<dbReference type="InterPro" id="IPR020846">
    <property type="entry name" value="MFS_dom"/>
</dbReference>
<feature type="transmembrane region" description="Helical" evidence="4">
    <location>
        <begin position="247"/>
        <end position="268"/>
    </location>
</feature>
<dbReference type="InterPro" id="IPR036259">
    <property type="entry name" value="MFS_trans_sf"/>
</dbReference>
<feature type="transmembrane region" description="Helical" evidence="4">
    <location>
        <begin position="101"/>
        <end position="118"/>
    </location>
</feature>
<evidence type="ECO:0000256" key="2">
    <source>
        <dbReference type="ARBA" id="ARBA00022989"/>
    </source>
</evidence>
<dbReference type="PANTHER" id="PTHR23521:SF3">
    <property type="entry name" value="MFS TRANSPORTER"/>
    <property type="match status" value="1"/>
</dbReference>
<feature type="transmembrane region" description="Helical" evidence="4">
    <location>
        <begin position="337"/>
        <end position="358"/>
    </location>
</feature>
<dbReference type="Proteomes" id="UP001073227">
    <property type="component" value="Unassembled WGS sequence"/>
</dbReference>
<dbReference type="SUPFAM" id="SSF103473">
    <property type="entry name" value="MFS general substrate transporter"/>
    <property type="match status" value="1"/>
</dbReference>
<evidence type="ECO:0000259" key="5">
    <source>
        <dbReference type="PROSITE" id="PS50850"/>
    </source>
</evidence>
<feature type="domain" description="Major facilitator superfamily (MFS) profile" evidence="5">
    <location>
        <begin position="205"/>
        <end position="399"/>
    </location>
</feature>
<organism evidence="6 7">
    <name type="scientific">Hoeflea algicola</name>
    <dbReference type="NCBI Taxonomy" id="2983763"/>
    <lineage>
        <taxon>Bacteria</taxon>
        <taxon>Pseudomonadati</taxon>
        <taxon>Pseudomonadota</taxon>
        <taxon>Alphaproteobacteria</taxon>
        <taxon>Hyphomicrobiales</taxon>
        <taxon>Rhizobiaceae</taxon>
        <taxon>Hoeflea</taxon>
    </lineage>
</organism>
<feature type="transmembrane region" description="Helical" evidence="4">
    <location>
        <begin position="163"/>
        <end position="184"/>
    </location>
</feature>
<dbReference type="PROSITE" id="PS50850">
    <property type="entry name" value="MFS"/>
    <property type="match status" value="1"/>
</dbReference>
<feature type="transmembrane region" description="Helical" evidence="4">
    <location>
        <begin position="275"/>
        <end position="295"/>
    </location>
</feature>
<dbReference type="EMBL" id="JAOVZR010000001">
    <property type="protein sequence ID" value="MCY0149626.1"/>
    <property type="molecule type" value="Genomic_DNA"/>
</dbReference>
<feature type="transmembrane region" description="Helical" evidence="4">
    <location>
        <begin position="301"/>
        <end position="325"/>
    </location>
</feature>
<evidence type="ECO:0000256" key="4">
    <source>
        <dbReference type="SAM" id="Phobius"/>
    </source>
</evidence>
<keyword evidence="2 4" id="KW-1133">Transmembrane helix</keyword>
<comment type="caution">
    <text evidence="6">The sequence shown here is derived from an EMBL/GenBank/DDBJ whole genome shotgun (WGS) entry which is preliminary data.</text>
</comment>
<dbReference type="Gene3D" id="1.20.1250.20">
    <property type="entry name" value="MFS general substrate transporter like domains"/>
    <property type="match status" value="2"/>
</dbReference>
<dbReference type="InterPro" id="IPR011701">
    <property type="entry name" value="MFS"/>
</dbReference>
<protein>
    <submittedName>
        <fullName evidence="6">MFS transporter</fullName>
    </submittedName>
</protein>
<dbReference type="Pfam" id="PF07690">
    <property type="entry name" value="MFS_1"/>
    <property type="match status" value="1"/>
</dbReference>
<feature type="transmembrane region" description="Helical" evidence="4">
    <location>
        <begin position="45"/>
        <end position="66"/>
    </location>
</feature>
<feature type="transmembrane region" description="Helical" evidence="4">
    <location>
        <begin position="130"/>
        <end position="151"/>
    </location>
</feature>
<sequence length="399" mass="41534">MSDKARSIFLIVFCQVSAMTLWFSSSSASASLLEAGRISGQQAGLLTGAVQLGFVSGTLVSAWFGLSDRIDPRRLFSACALAGAIANIALLLTGFDNAAAILLRFITGVVLAGVYPVGMKLAAGWAGRSMGLMIGALVGALTLGSALPHLFASVGELGWRASFAISSACATLSAITILFAKLGPAHQTSARFVPGEALQELRRPSVLLANAGYLGHMWELYAMWAWIGVFLTWGLDQAGSTQTVNPGLLTFVVIASGTVGCVGAGLLADRFGRTAITIVAMVISGLCAISIGLLPAAGVSLLVFVAIIWGVTVVADSAQFSAAIAELSSPRLVGSMLTLQTSAGFLLTFFTIQAMPILIDLLTWRYTFAVLAIGPFLGALAMWRLRREPDAAMIAGGRL</sequence>
<proteinExistence type="predicted"/>
<gene>
    <name evidence="6" type="ORF">OEG84_18410</name>
</gene>
<accession>A0ABT3ZDB4</accession>
<evidence type="ECO:0000313" key="7">
    <source>
        <dbReference type="Proteomes" id="UP001073227"/>
    </source>
</evidence>
<evidence type="ECO:0000256" key="3">
    <source>
        <dbReference type="ARBA" id="ARBA00023136"/>
    </source>
</evidence>
<keyword evidence="1 4" id="KW-0812">Transmembrane</keyword>
<dbReference type="PANTHER" id="PTHR23521">
    <property type="entry name" value="TRANSPORTER MFS SUPERFAMILY"/>
    <property type="match status" value="1"/>
</dbReference>
<keyword evidence="7" id="KW-1185">Reference proteome</keyword>